<dbReference type="EMBL" id="KF901078">
    <property type="protein sequence ID" value="AIF17322.1"/>
    <property type="molecule type" value="Genomic_DNA"/>
</dbReference>
<dbReference type="GO" id="GO:0004067">
    <property type="term" value="F:asparaginase activity"/>
    <property type="evidence" value="ECO:0007669"/>
    <property type="project" value="UniProtKB-UniRule"/>
</dbReference>
<dbReference type="GO" id="GO:0050567">
    <property type="term" value="F:glutaminyl-tRNA synthase (glutamine-hydrolyzing) activity"/>
    <property type="evidence" value="ECO:0007669"/>
    <property type="project" value="UniProtKB-EC"/>
</dbReference>
<keyword evidence="5" id="KW-0808">Transferase</keyword>
<dbReference type="PANTHER" id="PTHR11707">
    <property type="entry name" value="L-ASPARAGINASE"/>
    <property type="match status" value="1"/>
</dbReference>
<dbReference type="SFLD" id="SFLDS00057">
    <property type="entry name" value="Glutaminase/Asparaginase"/>
    <property type="match status" value="1"/>
</dbReference>
<dbReference type="GO" id="GO:0016740">
    <property type="term" value="F:transferase activity"/>
    <property type="evidence" value="ECO:0007669"/>
    <property type="project" value="UniProtKB-KW"/>
</dbReference>
<dbReference type="SMART" id="SM00870">
    <property type="entry name" value="Asparaginase"/>
    <property type="match status" value="1"/>
</dbReference>
<evidence type="ECO:0000256" key="2">
    <source>
        <dbReference type="PROSITE-ProRule" id="PRU10100"/>
    </source>
</evidence>
<feature type="domain" description="L-asparaginase N-terminal" evidence="3">
    <location>
        <begin position="83"/>
        <end position="275"/>
    </location>
</feature>
<dbReference type="NCBIfam" id="NF003217">
    <property type="entry name" value="PRK04183.1"/>
    <property type="match status" value="1"/>
</dbReference>
<dbReference type="PROSITE" id="PS00917">
    <property type="entry name" value="ASN_GLN_ASE_2"/>
    <property type="match status" value="1"/>
</dbReference>
<dbReference type="PRINTS" id="PR00139">
    <property type="entry name" value="ASNGLNASE"/>
</dbReference>
<dbReference type="AlphaFoldDB" id="A0A075HSE7"/>
<dbReference type="InterPro" id="IPR006034">
    <property type="entry name" value="Asparaginase/glutaminase-like"/>
</dbReference>
<evidence type="ECO:0000313" key="5">
    <source>
        <dbReference type="EMBL" id="AIF17322.1"/>
    </source>
</evidence>
<dbReference type="PROSITE" id="PS51732">
    <property type="entry name" value="ASN_GLN_ASE_3"/>
    <property type="match status" value="1"/>
</dbReference>
<name>A0A075HSE7_9EURY</name>
<dbReference type="PIRSF" id="PIRSF001220">
    <property type="entry name" value="L-ASNase_gatD"/>
    <property type="match status" value="1"/>
</dbReference>
<dbReference type="Pfam" id="PF00710">
    <property type="entry name" value="Asparaginase"/>
    <property type="match status" value="1"/>
</dbReference>
<dbReference type="InterPro" id="IPR027473">
    <property type="entry name" value="L-asparaginase_C"/>
</dbReference>
<evidence type="ECO:0000259" key="4">
    <source>
        <dbReference type="Pfam" id="PF17763"/>
    </source>
</evidence>
<feature type="domain" description="Asparaginase/glutaminase C-terminal" evidence="4">
    <location>
        <begin position="317"/>
        <end position="431"/>
    </location>
</feature>
<dbReference type="InterPro" id="IPR020827">
    <property type="entry name" value="Asparaginase/glutaminase_AS1"/>
</dbReference>
<sequence>MVDWPDPGTPVKLTVKTWAGLAEHTGLALPPAGPKLVTLKLVNGYNISFPHSYVESVEEIDEVPAAEEEAEPDIEQDDSLPLVHLLHTGGTIASKVDYRTGAVSARFTPNELLDAVPELRNIARIRAVNLGSMWSDDIRPRHWNRMLQATSEAFAEGAAGVVITHGTDTLHISAAAMSYGWAGRGGRPPGRIVLTGSQRSPDRGSSDAAENLISAVHWAANGPEPTGYRDSSVVVLHAGSSDGSCSVLPGCATRKYHSSRRDAFKPINQEPIAHVKIGPDGPSIEMGDAVGFDARPEAISPMMFDESTRIAQFVADAHLHPDLVEAAIDAGYDALLFHGTGLGHLPIADPQEDSPENTRLRIMLADHCAAGGIVVVVTQTIHGPVHMDVYDKGRDQQEMGIIGHGSLCPPSSALVKLHHLLSRDEGRDAVAEGWDSDLVGENPPDALS</sequence>
<dbReference type="GO" id="GO:0006520">
    <property type="term" value="P:amino acid metabolic process"/>
    <property type="evidence" value="ECO:0007669"/>
    <property type="project" value="InterPro"/>
</dbReference>
<dbReference type="SUPFAM" id="SSF53774">
    <property type="entry name" value="Glutaminase/Asparaginase"/>
    <property type="match status" value="1"/>
</dbReference>
<proteinExistence type="predicted"/>
<reference evidence="5" key="1">
    <citation type="journal article" date="2014" name="Genome Biol. Evol.">
        <title>Pangenome evidence for extensive interdomain horizontal transfer affecting lineage core and shell genes in uncultured planktonic thaumarchaeota and euryarchaeota.</title>
        <authorList>
            <person name="Deschamps P."/>
            <person name="Zivanovic Y."/>
            <person name="Moreira D."/>
            <person name="Rodriguez-Valera F."/>
            <person name="Lopez-Garcia P."/>
        </authorList>
    </citation>
    <scope>NUCLEOTIDE SEQUENCE</scope>
</reference>
<gene>
    <name evidence="5" type="primary">gatD</name>
</gene>
<evidence type="ECO:0000259" key="3">
    <source>
        <dbReference type="Pfam" id="PF00710"/>
    </source>
</evidence>
<feature type="active site" evidence="2">
    <location>
        <position position="167"/>
    </location>
</feature>
<dbReference type="InterPro" id="IPR027474">
    <property type="entry name" value="L-asparaginase_N"/>
</dbReference>
<dbReference type="PROSITE" id="PS00144">
    <property type="entry name" value="ASN_GLN_ASE_1"/>
    <property type="match status" value="1"/>
</dbReference>
<dbReference type="PANTHER" id="PTHR11707:SF28">
    <property type="entry name" value="60 KDA LYSOPHOSPHOLIPASE"/>
    <property type="match status" value="1"/>
</dbReference>
<protein>
    <submittedName>
        <fullName evidence="5">Glutamyl-tRNA(Gln) amidotransferase subunit D (GatD)</fullName>
        <ecNumber evidence="5">6.3.5.7</ecNumber>
    </submittedName>
</protein>
<dbReference type="Gene3D" id="3.40.50.40">
    <property type="match status" value="1"/>
</dbReference>
<accession>A0A075HSE7</accession>
<dbReference type="InterPro" id="IPR027475">
    <property type="entry name" value="Asparaginase/glutaminase_AS2"/>
</dbReference>
<dbReference type="InterPro" id="IPR037152">
    <property type="entry name" value="L-asparaginase_N_sf"/>
</dbReference>
<organism evidence="5">
    <name type="scientific">uncultured marine group II/III euryarchaeote KM3_77_B08</name>
    <dbReference type="NCBI Taxonomy" id="1456508"/>
    <lineage>
        <taxon>Archaea</taxon>
        <taxon>Methanobacteriati</taxon>
        <taxon>Methanobacteriota</taxon>
        <taxon>environmental samples</taxon>
    </lineage>
</organism>
<dbReference type="InterPro" id="IPR040919">
    <property type="entry name" value="Asparaginase_C"/>
</dbReference>
<keyword evidence="5" id="KW-0436">Ligase</keyword>
<evidence type="ECO:0000256" key="1">
    <source>
        <dbReference type="PROSITE-ProRule" id="PRU10099"/>
    </source>
</evidence>
<dbReference type="Gene3D" id="3.40.50.1170">
    <property type="entry name" value="L-asparaginase, N-terminal domain"/>
    <property type="match status" value="1"/>
</dbReference>
<dbReference type="PIRSF" id="PIRSF500176">
    <property type="entry name" value="L_ASNase"/>
    <property type="match status" value="1"/>
</dbReference>
<dbReference type="Pfam" id="PF17763">
    <property type="entry name" value="Asparaginase_C"/>
    <property type="match status" value="1"/>
</dbReference>
<feature type="active site" evidence="1">
    <location>
        <position position="91"/>
    </location>
</feature>
<dbReference type="InterPro" id="IPR036152">
    <property type="entry name" value="Asp/glu_Ase-like_sf"/>
</dbReference>
<dbReference type="EC" id="6.3.5.7" evidence="5"/>